<evidence type="ECO:0000256" key="8">
    <source>
        <dbReference type="ARBA" id="ARBA00004906"/>
    </source>
</evidence>
<evidence type="ECO:0000256" key="7">
    <source>
        <dbReference type="ARBA" id="ARBA00004489"/>
    </source>
</evidence>
<dbReference type="Pfam" id="PF02148">
    <property type="entry name" value="zf-UBP"/>
    <property type="match status" value="1"/>
</dbReference>
<keyword evidence="12" id="KW-0678">Repressor</keyword>
<keyword evidence="18" id="KW-0833">Ubl conjugation pathway</keyword>
<comment type="catalytic activity">
    <reaction evidence="30">
        <text>N(6)-acetyl-L-lysyl-[protein] + H2O = L-lysyl-[protein] + acetate</text>
        <dbReference type="Rhea" id="RHEA:58108"/>
        <dbReference type="Rhea" id="RHEA-COMP:9752"/>
        <dbReference type="Rhea" id="RHEA-COMP:10731"/>
        <dbReference type="ChEBI" id="CHEBI:15377"/>
        <dbReference type="ChEBI" id="CHEBI:29969"/>
        <dbReference type="ChEBI" id="CHEBI:30089"/>
        <dbReference type="ChEBI" id="CHEBI:61930"/>
    </reaction>
    <physiologicalReaction direction="left-to-right" evidence="30">
        <dbReference type="Rhea" id="RHEA:58109"/>
    </physiologicalReaction>
</comment>
<keyword evidence="13" id="KW-0597">Phosphoprotein</keyword>
<comment type="similarity">
    <text evidence="9">Belongs to the histone deacetylase family. HD type 2 subfamily.</text>
</comment>
<evidence type="ECO:0000256" key="13">
    <source>
        <dbReference type="ARBA" id="ARBA00022553"/>
    </source>
</evidence>
<keyword evidence="11" id="KW-0963">Cytoplasm</keyword>
<comment type="catalytic activity">
    <reaction evidence="31">
        <text>N(6)-acetyl-L-lysyl-[alpha-tubulin] + H2O = L-lysyl-[alpha-tubulin] + acetate</text>
        <dbReference type="Rhea" id="RHEA:21548"/>
        <dbReference type="Rhea" id="RHEA-COMP:11278"/>
        <dbReference type="Rhea" id="RHEA-COMP:11279"/>
        <dbReference type="ChEBI" id="CHEBI:15377"/>
        <dbReference type="ChEBI" id="CHEBI:29969"/>
        <dbReference type="ChEBI" id="CHEBI:30089"/>
        <dbReference type="ChEBI" id="CHEBI:61930"/>
    </reaction>
    <physiologicalReaction direction="left-to-right" evidence="31">
        <dbReference type="Rhea" id="RHEA:21549"/>
    </physiologicalReaction>
</comment>
<feature type="compositionally biased region" description="Low complexity" evidence="35">
    <location>
        <begin position="958"/>
        <end position="969"/>
    </location>
</feature>
<evidence type="ECO:0000256" key="23">
    <source>
        <dbReference type="ARBA" id="ARBA00023015"/>
    </source>
</evidence>
<dbReference type="GO" id="GO:0043204">
    <property type="term" value="C:perikaryon"/>
    <property type="evidence" value="ECO:0007669"/>
    <property type="project" value="UniProtKB-SubCell"/>
</dbReference>
<comment type="pathway">
    <text evidence="8">Protein modification; protein ubiquitination.</text>
</comment>
<dbReference type="PROSITE" id="PS50271">
    <property type="entry name" value="ZF_UBP"/>
    <property type="match status" value="1"/>
</dbReference>
<comment type="catalytic activity">
    <reaction evidence="29">
        <text>N(6)-acetyl-L-lysyl-[histone] + H2O = L-lysyl-[histone] + acetate</text>
        <dbReference type="Rhea" id="RHEA:58196"/>
        <dbReference type="Rhea" id="RHEA-COMP:9845"/>
        <dbReference type="Rhea" id="RHEA-COMP:11338"/>
        <dbReference type="ChEBI" id="CHEBI:15377"/>
        <dbReference type="ChEBI" id="CHEBI:29969"/>
        <dbReference type="ChEBI" id="CHEBI:30089"/>
        <dbReference type="ChEBI" id="CHEBI:61930"/>
        <dbReference type="EC" id="3.5.1.98"/>
    </reaction>
</comment>
<evidence type="ECO:0000256" key="20">
    <source>
        <dbReference type="ARBA" id="ARBA00022833"/>
    </source>
</evidence>
<feature type="region of interest" description="Disordered" evidence="35">
    <location>
        <begin position="941"/>
        <end position="974"/>
    </location>
</feature>
<evidence type="ECO:0000256" key="21">
    <source>
        <dbReference type="ARBA" id="ARBA00022843"/>
    </source>
</evidence>
<dbReference type="InterPro" id="IPR037138">
    <property type="entry name" value="His_deacetylse_dom_sf"/>
</dbReference>
<evidence type="ECO:0000256" key="31">
    <source>
        <dbReference type="ARBA" id="ARBA00050910"/>
    </source>
</evidence>
<evidence type="ECO:0000256" key="10">
    <source>
        <dbReference type="ARBA" id="ARBA00022481"/>
    </source>
</evidence>
<evidence type="ECO:0000256" key="35">
    <source>
        <dbReference type="SAM" id="MobiDB-lite"/>
    </source>
</evidence>
<evidence type="ECO:0000256" key="24">
    <source>
        <dbReference type="ARBA" id="ARBA00023163"/>
    </source>
</evidence>
<evidence type="ECO:0000256" key="28">
    <source>
        <dbReference type="ARBA" id="ARBA00023273"/>
    </source>
</evidence>
<dbReference type="InterPro" id="IPR001607">
    <property type="entry name" value="Znf_UBP"/>
</dbReference>
<dbReference type="InterPro" id="IPR013083">
    <property type="entry name" value="Znf_RING/FYVE/PHD"/>
</dbReference>
<keyword evidence="16" id="KW-0677">Repeat</keyword>
<dbReference type="GO" id="GO:0032886">
    <property type="term" value="P:regulation of microtubule-based process"/>
    <property type="evidence" value="ECO:0007669"/>
    <property type="project" value="UniProtKB-ARBA"/>
</dbReference>
<keyword evidence="15" id="KW-0479">Metal-binding</keyword>
<evidence type="ECO:0000256" key="26">
    <source>
        <dbReference type="ARBA" id="ARBA00023212"/>
    </source>
</evidence>
<evidence type="ECO:0000256" key="19">
    <source>
        <dbReference type="ARBA" id="ARBA00022801"/>
    </source>
</evidence>
<dbReference type="InterPro" id="IPR000286">
    <property type="entry name" value="HDACs"/>
</dbReference>
<dbReference type="GO" id="GO:0003779">
    <property type="term" value="F:actin binding"/>
    <property type="evidence" value="ECO:0007669"/>
    <property type="project" value="UniProtKB-KW"/>
</dbReference>
<evidence type="ECO:0000256" key="22">
    <source>
        <dbReference type="ARBA" id="ARBA00022853"/>
    </source>
</evidence>
<dbReference type="SMART" id="SM00290">
    <property type="entry name" value="ZnF_UBP"/>
    <property type="match status" value="1"/>
</dbReference>
<gene>
    <name evidence="37" type="ORF">g.22470</name>
</gene>
<dbReference type="AlphaFoldDB" id="A0A1B6EJ36"/>
<dbReference type="GO" id="GO:0030424">
    <property type="term" value="C:axon"/>
    <property type="evidence" value="ECO:0007669"/>
    <property type="project" value="UniProtKB-SubCell"/>
</dbReference>
<evidence type="ECO:0000256" key="29">
    <source>
        <dbReference type="ARBA" id="ARBA00048287"/>
    </source>
</evidence>
<evidence type="ECO:0000256" key="32">
    <source>
        <dbReference type="ARBA" id="ARBA00068733"/>
    </source>
</evidence>
<dbReference type="GO" id="GO:0016740">
    <property type="term" value="F:transferase activity"/>
    <property type="evidence" value="ECO:0007669"/>
    <property type="project" value="UniProtKB-KW"/>
</dbReference>
<evidence type="ECO:0000256" key="16">
    <source>
        <dbReference type="ARBA" id="ARBA00022737"/>
    </source>
</evidence>
<keyword evidence="10" id="KW-0488">Methylation</keyword>
<keyword evidence="20" id="KW-0862">Zinc</keyword>
<dbReference type="EMBL" id="GECZ01031831">
    <property type="protein sequence ID" value="JAS37938.1"/>
    <property type="molecule type" value="Transcribed_RNA"/>
</dbReference>
<dbReference type="Pfam" id="PF00850">
    <property type="entry name" value="Hist_deacetyl"/>
    <property type="match status" value="2"/>
</dbReference>
<keyword evidence="24" id="KW-0804">Transcription</keyword>
<evidence type="ECO:0000256" key="5">
    <source>
        <dbReference type="ARBA" id="ARBA00004300"/>
    </source>
</evidence>
<dbReference type="GO" id="GO:0040029">
    <property type="term" value="P:epigenetic regulation of gene expression"/>
    <property type="evidence" value="ECO:0007669"/>
    <property type="project" value="TreeGrafter"/>
</dbReference>
<dbReference type="FunFam" id="3.30.40.10:FF:000342">
    <property type="entry name" value="Histone deacetylase 6"/>
    <property type="match status" value="1"/>
</dbReference>
<evidence type="ECO:0000256" key="33">
    <source>
        <dbReference type="ARBA" id="ARBA00082852"/>
    </source>
</evidence>
<evidence type="ECO:0000256" key="17">
    <source>
        <dbReference type="ARBA" id="ARBA00022771"/>
    </source>
</evidence>
<keyword evidence="22" id="KW-0156">Chromatin regulator</keyword>
<evidence type="ECO:0000256" key="25">
    <source>
        <dbReference type="ARBA" id="ARBA00023203"/>
    </source>
</evidence>
<sequence length="1109" mass="123783">MSKSQKKLEARVARKSPRINQFQGDAPLQSGAKLNKNFLKSRPQKKNEMFIEDVYEKSQSAKDVVRGSTGLVYDTRMVNHRCLWYPTHQECPDRFMKTLDRCEELGLVERCQRVDVREATETELLTCHSQAHIDQLKETNNNHDVDQMERFASKFDAIYIHPETFKLALLSAGCTIQLVHEVCSGTVQNGMAIVRPPGHHAMHNEFCGYCYFNNVALAARHALDNLGLHRILIVDWDVHHGQATQQMFYNDPRVVYFSIHRYEHGEFWPNLRESDYDYVGEGQGAGYNFNVPLNAVGMGDADYLAIFHQLLLPMASEFQPELVIVSAGYDAAVGCPEGEMAVTPACYAHLVSSLMALASGKVAVILEGGYCIRSLAEGAALTLRALLGDPCPNLPPLSAPCPSIQTSILNCIYSHRQFWQCFQWQGSYSTVDRDPESESQHWPEVHFRYNGPARMEVYPTRDTCPIQSQATVDHINHTLEHLMAETKLFKTKHDVCFVYDALMMEHKNLKDTSHPERPNRILRIFEKHLEFNLHNRLLMLQSRSASREELLLVHEADYLREMEELCASTEQMTDDVKHQHYILEKKNSVYVHPKSYKCASLAAGCLLKVVDSVLQGESKSGVALIRPPGHHAESYEACGFCVFNNVSVAAKYAIKNYGLKRILILDWDVHHGNGTQRIFLSDPQVLYISIHRYDHGTFFPCSEDAAATVIGSGAGTGFNVNIPWNQKGMGNTEYVAAFHQLVLPIAYQFAPELVLVSAGFDAAVGDPLGGCKVSPEAYGLMTSWLAPLAMGRVILCLEGGYNLTSISHAMTMCTKALLGDPVPPVDLHLPIKASAATDLKTALTVQTKYWPALCFNKTFPKEDVLGAVKIKETVPATNDTELADRLAVPDMNIDKKEKENDLHDLELKFSSVMSISEDQRANEETLNPNSSGHDTLVKQVPNEEEQQPSSSTCRDEAPQPGSSQSSSTSGDKKQMLITTTLDTILTELGMDEGFAVHPRHDCPHLPAVTAVPATGINITSPCSDCTPDSATQENWICLTCYSVRCGRVVKEHMLFHSAEFSHPIVLGFQDLSVWCYLCESYIESPVLYEAKNAAYTSKFGETMPNIYSK</sequence>
<dbReference type="PANTHER" id="PTHR10625">
    <property type="entry name" value="HISTONE DEACETYLASE HDAC1-RELATED"/>
    <property type="match status" value="1"/>
</dbReference>
<evidence type="ECO:0000256" key="6">
    <source>
        <dbReference type="ARBA" id="ARBA00004484"/>
    </source>
</evidence>
<dbReference type="SUPFAM" id="SSF52768">
    <property type="entry name" value="Arginase/deacetylase"/>
    <property type="match status" value="2"/>
</dbReference>
<keyword evidence="14" id="KW-0808">Transferase</keyword>
<evidence type="ECO:0000313" key="37">
    <source>
        <dbReference type="EMBL" id="JAS37938.1"/>
    </source>
</evidence>
<dbReference type="GO" id="GO:0005813">
    <property type="term" value="C:centrosome"/>
    <property type="evidence" value="ECO:0007669"/>
    <property type="project" value="UniProtKB-SubCell"/>
</dbReference>
<evidence type="ECO:0000256" key="1">
    <source>
        <dbReference type="ARBA" id="ARBA00001947"/>
    </source>
</evidence>
<dbReference type="GO" id="GO:0051646">
    <property type="term" value="P:mitochondrion localization"/>
    <property type="evidence" value="ECO:0007669"/>
    <property type="project" value="UniProtKB-ARBA"/>
</dbReference>
<evidence type="ECO:0000256" key="30">
    <source>
        <dbReference type="ARBA" id="ARBA00049136"/>
    </source>
</evidence>
<evidence type="ECO:0000256" key="12">
    <source>
        <dbReference type="ARBA" id="ARBA00022491"/>
    </source>
</evidence>
<keyword evidence="19" id="KW-0378">Hydrolase</keyword>
<organism evidence="37">
    <name type="scientific">Cuerna arida</name>
    <dbReference type="NCBI Taxonomy" id="1464854"/>
    <lineage>
        <taxon>Eukaryota</taxon>
        <taxon>Metazoa</taxon>
        <taxon>Ecdysozoa</taxon>
        <taxon>Arthropoda</taxon>
        <taxon>Hexapoda</taxon>
        <taxon>Insecta</taxon>
        <taxon>Pterygota</taxon>
        <taxon>Neoptera</taxon>
        <taxon>Paraneoptera</taxon>
        <taxon>Hemiptera</taxon>
        <taxon>Auchenorrhyncha</taxon>
        <taxon>Membracoidea</taxon>
        <taxon>Cicadellidae</taxon>
        <taxon>Cicadellinae</taxon>
        <taxon>Proconiini</taxon>
        <taxon>Cuerna</taxon>
    </lineage>
</organism>
<keyword evidence="26" id="KW-0206">Cytoskeleton</keyword>
<feature type="domain" description="UBP-type" evidence="36">
    <location>
        <begin position="1000"/>
        <end position="1104"/>
    </location>
</feature>
<protein>
    <recommendedName>
        <fullName evidence="32">Protein deacetylase HDAC6</fullName>
    </recommendedName>
    <alternativeName>
        <fullName evidence="33">Tubulin-lysine deacetylase HDAC6</fullName>
    </alternativeName>
</protein>
<dbReference type="SUPFAM" id="SSF57850">
    <property type="entry name" value="RING/U-box"/>
    <property type="match status" value="1"/>
</dbReference>
<evidence type="ECO:0000256" key="2">
    <source>
        <dbReference type="ARBA" id="ARBA00004120"/>
    </source>
</evidence>
<evidence type="ECO:0000256" key="15">
    <source>
        <dbReference type="ARBA" id="ARBA00022723"/>
    </source>
</evidence>
<dbReference type="PANTHER" id="PTHR10625:SF38">
    <property type="entry name" value="HISTONE DEACETYLASE 6, ISOFORM G"/>
    <property type="match status" value="1"/>
</dbReference>
<dbReference type="GO" id="GO:0008270">
    <property type="term" value="F:zinc ion binding"/>
    <property type="evidence" value="ECO:0007669"/>
    <property type="project" value="UniProtKB-KW"/>
</dbReference>
<dbReference type="Gene3D" id="3.40.800.20">
    <property type="entry name" value="Histone deacetylase domain"/>
    <property type="match status" value="2"/>
</dbReference>
<dbReference type="GO" id="GO:0030425">
    <property type="term" value="C:dendrite"/>
    <property type="evidence" value="ECO:0007669"/>
    <property type="project" value="UniProtKB-SubCell"/>
</dbReference>
<dbReference type="GO" id="GO:0051129">
    <property type="term" value="P:negative regulation of cellular component organization"/>
    <property type="evidence" value="ECO:0007669"/>
    <property type="project" value="UniProtKB-ARBA"/>
</dbReference>
<evidence type="ECO:0000256" key="14">
    <source>
        <dbReference type="ARBA" id="ARBA00022679"/>
    </source>
</evidence>
<keyword evidence="28" id="KW-0966">Cell projection</keyword>
<dbReference type="GO" id="GO:0141221">
    <property type="term" value="F:histone deacetylase activity, hydrolytic mechanism"/>
    <property type="evidence" value="ECO:0007669"/>
    <property type="project" value="UniProtKB-EC"/>
</dbReference>
<keyword evidence="25" id="KW-0009">Actin-binding</keyword>
<dbReference type="Gene3D" id="3.30.40.10">
    <property type="entry name" value="Zinc/RING finger domain, C3HC4 (zinc finger)"/>
    <property type="match status" value="1"/>
</dbReference>
<dbReference type="FunFam" id="3.40.800.20:FF:000005">
    <property type="entry name" value="histone deacetylase 6"/>
    <property type="match status" value="2"/>
</dbReference>
<keyword evidence="21" id="KW-0832">Ubl conjugation</keyword>
<dbReference type="InterPro" id="IPR023801">
    <property type="entry name" value="His_deacetylse_dom"/>
</dbReference>
<dbReference type="GO" id="GO:0000118">
    <property type="term" value="C:histone deacetylase complex"/>
    <property type="evidence" value="ECO:0007669"/>
    <property type="project" value="TreeGrafter"/>
</dbReference>
<keyword evidence="27" id="KW-0539">Nucleus</keyword>
<reference evidence="37" key="1">
    <citation type="submission" date="2015-11" db="EMBL/GenBank/DDBJ databases">
        <title>De novo transcriptome assembly of four potential Pierce s Disease insect vectors from Arizona vineyards.</title>
        <authorList>
            <person name="Tassone E.E."/>
        </authorList>
    </citation>
    <scope>NUCLEOTIDE SEQUENCE</scope>
</reference>
<evidence type="ECO:0000256" key="9">
    <source>
        <dbReference type="ARBA" id="ARBA00007738"/>
    </source>
</evidence>
<evidence type="ECO:0000256" key="4">
    <source>
        <dbReference type="ARBA" id="ARBA00004279"/>
    </source>
</evidence>
<proteinExistence type="inferred from homology"/>
<keyword evidence="17 34" id="KW-0863">Zinc-finger</keyword>
<feature type="region of interest" description="Disordered" evidence="35">
    <location>
        <begin position="1"/>
        <end position="28"/>
    </location>
</feature>
<evidence type="ECO:0000256" key="11">
    <source>
        <dbReference type="ARBA" id="ARBA00022490"/>
    </source>
</evidence>
<feature type="compositionally biased region" description="Basic and acidic residues" evidence="35">
    <location>
        <begin position="1"/>
        <end position="12"/>
    </location>
</feature>
<keyword evidence="23" id="KW-0805">Transcription regulation</keyword>
<evidence type="ECO:0000256" key="27">
    <source>
        <dbReference type="ARBA" id="ARBA00023242"/>
    </source>
</evidence>
<dbReference type="InterPro" id="IPR023696">
    <property type="entry name" value="Ureohydrolase_dom_sf"/>
</dbReference>
<dbReference type="PRINTS" id="PR01270">
    <property type="entry name" value="HDASUPER"/>
</dbReference>
<comment type="cofactor">
    <cofactor evidence="1">
        <name>Zn(2+)</name>
        <dbReference type="ChEBI" id="CHEBI:29105"/>
    </cofactor>
</comment>
<evidence type="ECO:0000256" key="18">
    <source>
        <dbReference type="ARBA" id="ARBA00022786"/>
    </source>
</evidence>
<dbReference type="GO" id="GO:0006950">
    <property type="term" value="P:response to stress"/>
    <property type="evidence" value="ECO:0007669"/>
    <property type="project" value="UniProtKB-ARBA"/>
</dbReference>
<evidence type="ECO:0000259" key="36">
    <source>
        <dbReference type="PROSITE" id="PS50271"/>
    </source>
</evidence>
<accession>A0A1B6EJ36</accession>
<name>A0A1B6EJ36_9HEMI</name>
<evidence type="ECO:0000256" key="3">
    <source>
        <dbReference type="ARBA" id="ARBA00004123"/>
    </source>
</evidence>
<dbReference type="CDD" id="cd10002">
    <property type="entry name" value="HDAC10_HDAC6-dom1"/>
    <property type="match status" value="1"/>
</dbReference>
<comment type="subcellular location">
    <subcellularLocation>
        <location evidence="7">Cell projection</location>
        <location evidence="7">Axon</location>
    </subcellularLocation>
    <subcellularLocation>
        <location evidence="4">Cell projection</location>
        <location evidence="4">Dendrite</location>
    </subcellularLocation>
    <subcellularLocation>
        <location evidence="2">Cytoplasm</location>
        <location evidence="2">Cytoskeleton</location>
        <location evidence="2">Cilium basal body</location>
    </subcellularLocation>
    <subcellularLocation>
        <location evidence="5">Cytoplasm</location>
        <location evidence="5">Cytoskeleton</location>
        <location evidence="5">Microtubule organizing center</location>
        <location evidence="5">Centrosome</location>
    </subcellularLocation>
    <subcellularLocation>
        <location evidence="3">Nucleus</location>
    </subcellularLocation>
    <subcellularLocation>
        <location evidence="6">Perikaryon</location>
    </subcellularLocation>
</comment>
<evidence type="ECO:0000256" key="34">
    <source>
        <dbReference type="PROSITE-ProRule" id="PRU00502"/>
    </source>
</evidence>